<accession>A0A381WJI5</accession>
<name>A0A381WJI5_9ZZZZ</name>
<evidence type="ECO:0000313" key="1">
    <source>
        <dbReference type="EMBL" id="SVA52127.1"/>
    </source>
</evidence>
<dbReference type="EMBL" id="UINC01011870">
    <property type="protein sequence ID" value="SVA52127.1"/>
    <property type="molecule type" value="Genomic_DNA"/>
</dbReference>
<protein>
    <submittedName>
        <fullName evidence="1">Uncharacterized protein</fullName>
    </submittedName>
</protein>
<proteinExistence type="predicted"/>
<dbReference type="AlphaFoldDB" id="A0A381WJI5"/>
<gene>
    <name evidence="1" type="ORF">METZ01_LOCUS104981</name>
</gene>
<sequence length="27" mass="2845">MRIAKCHAEANQFKPGLKISGAAGKFA</sequence>
<reference evidence="1" key="1">
    <citation type="submission" date="2018-05" db="EMBL/GenBank/DDBJ databases">
        <authorList>
            <person name="Lanie J.A."/>
            <person name="Ng W.-L."/>
            <person name="Kazmierczak K.M."/>
            <person name="Andrzejewski T.M."/>
            <person name="Davidsen T.M."/>
            <person name="Wayne K.J."/>
            <person name="Tettelin H."/>
            <person name="Glass J.I."/>
            <person name="Rusch D."/>
            <person name="Podicherti R."/>
            <person name="Tsui H.-C.T."/>
            <person name="Winkler M.E."/>
        </authorList>
    </citation>
    <scope>NUCLEOTIDE SEQUENCE</scope>
</reference>
<organism evidence="1">
    <name type="scientific">marine metagenome</name>
    <dbReference type="NCBI Taxonomy" id="408172"/>
    <lineage>
        <taxon>unclassified sequences</taxon>
        <taxon>metagenomes</taxon>
        <taxon>ecological metagenomes</taxon>
    </lineage>
</organism>